<gene>
    <name evidence="1" type="ORF">OWV82_003378</name>
</gene>
<comment type="caution">
    <text evidence="1">The sequence shown here is derived from an EMBL/GenBank/DDBJ whole genome shotgun (WGS) entry which is preliminary data.</text>
</comment>
<dbReference type="EMBL" id="CM051395">
    <property type="protein sequence ID" value="KAJ4724377.1"/>
    <property type="molecule type" value="Genomic_DNA"/>
</dbReference>
<evidence type="ECO:0000313" key="2">
    <source>
        <dbReference type="Proteomes" id="UP001164539"/>
    </source>
</evidence>
<sequence length="114" mass="11949">MAISAKMIVTAVAIVGILVLGGGNQAELKECNNLEGLGVLIGCQMFIEKEGEKVAPSADCCQLVNEIGMPCTCKLVTKEIEDTISMEKLIFVAQSCGKPLQKGTNCGSYTVPPA</sequence>
<accession>A0ACC1YLQ7</accession>
<evidence type="ECO:0000313" key="1">
    <source>
        <dbReference type="EMBL" id="KAJ4724377.1"/>
    </source>
</evidence>
<proteinExistence type="predicted"/>
<keyword evidence="2" id="KW-1185">Reference proteome</keyword>
<organism evidence="1 2">
    <name type="scientific">Melia azedarach</name>
    <name type="common">Chinaberry tree</name>
    <dbReference type="NCBI Taxonomy" id="155640"/>
    <lineage>
        <taxon>Eukaryota</taxon>
        <taxon>Viridiplantae</taxon>
        <taxon>Streptophyta</taxon>
        <taxon>Embryophyta</taxon>
        <taxon>Tracheophyta</taxon>
        <taxon>Spermatophyta</taxon>
        <taxon>Magnoliopsida</taxon>
        <taxon>eudicotyledons</taxon>
        <taxon>Gunneridae</taxon>
        <taxon>Pentapetalae</taxon>
        <taxon>rosids</taxon>
        <taxon>malvids</taxon>
        <taxon>Sapindales</taxon>
        <taxon>Meliaceae</taxon>
        <taxon>Melia</taxon>
    </lineage>
</organism>
<dbReference type="Proteomes" id="UP001164539">
    <property type="component" value="Chromosome 2"/>
</dbReference>
<name>A0ACC1YLQ7_MELAZ</name>
<reference evidence="1 2" key="1">
    <citation type="journal article" date="2023" name="Science">
        <title>Complex scaffold remodeling in plant triterpene biosynthesis.</title>
        <authorList>
            <person name="De La Pena R."/>
            <person name="Hodgson H."/>
            <person name="Liu J.C."/>
            <person name="Stephenson M.J."/>
            <person name="Martin A.C."/>
            <person name="Owen C."/>
            <person name="Harkess A."/>
            <person name="Leebens-Mack J."/>
            <person name="Jimenez L.E."/>
            <person name="Osbourn A."/>
            <person name="Sattely E.S."/>
        </authorList>
    </citation>
    <scope>NUCLEOTIDE SEQUENCE [LARGE SCALE GENOMIC DNA]</scope>
    <source>
        <strain evidence="2">cv. JPN11</strain>
        <tissue evidence="1">Leaf</tissue>
    </source>
</reference>
<protein>
    <submittedName>
        <fullName evidence="1">Bifunctional inhibitor/lipid-transfer protein/seed storage 2S albumin superfamily protein</fullName>
    </submittedName>
</protein>